<comment type="subcellular location">
    <subcellularLocation>
        <location evidence="1">Cell inner membrane</location>
        <topology evidence="1">Multi-pass membrane protein</topology>
    </subcellularLocation>
</comment>
<evidence type="ECO:0000256" key="2">
    <source>
        <dbReference type="ARBA" id="ARBA00022475"/>
    </source>
</evidence>
<feature type="transmembrane region" description="Helical" evidence="4">
    <location>
        <begin position="195"/>
        <end position="221"/>
    </location>
</feature>
<dbReference type="InterPro" id="IPR050375">
    <property type="entry name" value="MFS_TsgA-like"/>
</dbReference>
<dbReference type="EMBL" id="LCWV01000002">
    <property type="protein sequence ID" value="PWI75917.1"/>
    <property type="molecule type" value="Genomic_DNA"/>
</dbReference>
<keyword evidence="2" id="KW-1003">Cell membrane</keyword>
<feature type="region of interest" description="Disordered" evidence="3">
    <location>
        <begin position="482"/>
        <end position="529"/>
    </location>
</feature>
<feature type="region of interest" description="Disordered" evidence="3">
    <location>
        <begin position="1072"/>
        <end position="1138"/>
    </location>
</feature>
<evidence type="ECO:0000313" key="7">
    <source>
        <dbReference type="Proteomes" id="UP000245956"/>
    </source>
</evidence>
<feature type="transmembrane region" description="Helical" evidence="4">
    <location>
        <begin position="1033"/>
        <end position="1053"/>
    </location>
</feature>
<feature type="transmembrane region" description="Helical" evidence="4">
    <location>
        <begin position="233"/>
        <end position="254"/>
    </location>
</feature>
<feature type="compositionally biased region" description="Polar residues" evidence="3">
    <location>
        <begin position="482"/>
        <end position="507"/>
    </location>
</feature>
<feature type="transmembrane region" description="Helical" evidence="4">
    <location>
        <begin position="274"/>
        <end position="296"/>
    </location>
</feature>
<evidence type="ECO:0000313" key="6">
    <source>
        <dbReference type="EMBL" id="PWI75917.1"/>
    </source>
</evidence>
<dbReference type="InterPro" id="IPR049326">
    <property type="entry name" value="Rhodopsin_dom_fungi"/>
</dbReference>
<feature type="transmembrane region" description="Helical" evidence="4">
    <location>
        <begin position="712"/>
        <end position="734"/>
    </location>
</feature>
<comment type="caution">
    <text evidence="6">The sequence shown here is derived from an EMBL/GenBank/DDBJ whole genome shotgun (WGS) entry which is preliminary data.</text>
</comment>
<feature type="transmembrane region" description="Helical" evidence="4">
    <location>
        <begin position="971"/>
        <end position="993"/>
    </location>
</feature>
<dbReference type="PANTHER" id="PTHR43702">
    <property type="entry name" value="L-FUCOSE-PROTON SYMPORTER"/>
    <property type="match status" value="1"/>
</dbReference>
<dbReference type="GO" id="GO:0005886">
    <property type="term" value="C:plasma membrane"/>
    <property type="evidence" value="ECO:0007669"/>
    <property type="project" value="UniProtKB-SubCell"/>
</dbReference>
<name>A0A2U3EN35_PURLI</name>
<feature type="region of interest" description="Disordered" evidence="3">
    <location>
        <begin position="113"/>
        <end position="137"/>
    </location>
</feature>
<dbReference type="Pfam" id="PF20684">
    <property type="entry name" value="Fung_rhodopsin"/>
    <property type="match status" value="1"/>
</dbReference>
<feature type="transmembrane region" description="Helical" evidence="4">
    <location>
        <begin position="390"/>
        <end position="411"/>
    </location>
</feature>
<dbReference type="InterPro" id="IPR036259">
    <property type="entry name" value="MFS_trans_sf"/>
</dbReference>
<feature type="transmembrane region" description="Helical" evidence="4">
    <location>
        <begin position="837"/>
        <end position="857"/>
    </location>
</feature>
<dbReference type="Proteomes" id="UP000245956">
    <property type="component" value="Unassembled WGS sequence"/>
</dbReference>
<evidence type="ECO:0000256" key="1">
    <source>
        <dbReference type="ARBA" id="ARBA00004429"/>
    </source>
</evidence>
<evidence type="ECO:0000259" key="5">
    <source>
        <dbReference type="Pfam" id="PF20684"/>
    </source>
</evidence>
<keyword evidence="4" id="KW-0812">Transmembrane</keyword>
<feature type="transmembrane region" description="Helical" evidence="4">
    <location>
        <begin position="596"/>
        <end position="617"/>
    </location>
</feature>
<accession>A0A2U3EN35</accession>
<feature type="domain" description="Rhodopsin" evidence="5">
    <location>
        <begin position="213"/>
        <end position="468"/>
    </location>
</feature>
<keyword evidence="4" id="KW-1133">Transmembrane helix</keyword>
<protein>
    <submittedName>
        <fullName evidence="6">L-fucose permease</fullName>
    </submittedName>
</protein>
<dbReference type="PANTHER" id="PTHR43702:SF13">
    <property type="entry name" value="MONOSACCHARIDE TRANSPORTER, PUTATIVE (AFU_ORTHOLOGUE AFUA_4G06630)-RELATED"/>
    <property type="match status" value="1"/>
</dbReference>
<feature type="transmembrane region" description="Helical" evidence="4">
    <location>
        <begin position="680"/>
        <end position="700"/>
    </location>
</feature>
<evidence type="ECO:0000256" key="4">
    <source>
        <dbReference type="SAM" id="Phobius"/>
    </source>
</evidence>
<feature type="transmembrane region" description="Helical" evidence="4">
    <location>
        <begin position="308"/>
        <end position="330"/>
    </location>
</feature>
<dbReference type="AlphaFoldDB" id="A0A2U3EN35"/>
<feature type="transmembrane region" description="Helical" evidence="4">
    <location>
        <begin position="792"/>
        <end position="811"/>
    </location>
</feature>
<feature type="transmembrane region" description="Helical" evidence="4">
    <location>
        <begin position="1005"/>
        <end position="1027"/>
    </location>
</feature>
<evidence type="ECO:0000256" key="3">
    <source>
        <dbReference type="SAM" id="MobiDB-lite"/>
    </source>
</evidence>
<keyword evidence="4" id="KW-0472">Membrane</keyword>
<feature type="transmembrane region" description="Helical" evidence="4">
    <location>
        <begin position="945"/>
        <end position="965"/>
    </location>
</feature>
<proteinExistence type="predicted"/>
<sequence length="1138" mass="123079">MDAVGGPACRYRTAHGCAGRAPARKTPTDPSIHIQTCKLLSSPSVCPRSTQTTPRIAPCCPPPAAGTKIRFRQGPFYDLSARLTRCAYSCGARPGTKKGSRLLSHKRWPRPAASVSRLPRRLASPRVKRHIPSPPALGLGLPTNADIHTSATSFFPSLHPGRVLELPPPHVVSPDPAMDASSATSDGHVPNRGPAVFAVTTATLVLASIFVGARIVCRYFIVRNVSWDDRVMILAWLIAFFLSFTIDYGVTKGLGKYDQDIPEDDWSTLRHCEYVFSILYNPALMATKTSILIFYLRLAKNTQVVLRYASWATLIVVNVAGTVLTFMNIFQCSPVRAAWDIHVESPTKCIPLLTEFICAAPVNIVTDLAILALPIPVLTGMRLPSRQKTILVLTFTLGIFVTIVDVIRIYYLQRAISEVPTGTTTSPNSRFGGQTDFAWNASLSLMWSAVEVNVGMSCACVPTLKPLILKLLPAMLYDPDGTRTSAGSTSKGPSDSETPPSRNQAAEMTSGAAPAVTEPQQSYRASPGHDAPMSAMEFLTTPDMTSLPENSNLADMSRARTARTASTSGTIENGIYFGFVNMTKPKSMLKANASESFKYCTIVSILFLLWGVSYGLLNTLNNAVASVDQFSAAQTLGLTSAYFGGGYFFGPLLVGEWILRRDEHNRSKRHEKNEAENVGGFKVTFIVGLCIYGIGTVIFWPSAVTNSFGGFMLSNFVVGFGLSVLEVGANSFMILCGPPQYGEMRLLLAQGVQAVGSVISGLLAQKVFFKNLTQTEADHSASNSTTLINVQWTYLGITLLCVVLGLFFFYMPLPEVSDEELEALSKRLPLDPKKKSLAGLQLRTVSLVLAVFAQYLYVGAQESNSIYFRSLMLSILPNADDSGQGATGGTSGSDGTGNADQPPGLAISISDYLLVGHTAFALSRFLVGGLTYLSVKNPRLPQPRTYLTISVAGCFLFALLPVVLRPSNPDLLVIPIMLFFFCEGPVWPLLFAIGLRGQGLRTKRAAAFITMGGSGPAFFPFVMYGIVTNGGTVQTAFIVIVALQVAMFVYPVFLEFSGDAKQLVDPCPDARNALRDDEETTTDAAVASRHGRNSSKEKTLLQKVSRGLGAKLHGRRKSSHHTTFEHNEGSVKSTPRTP</sequence>
<gene>
    <name evidence="6" type="ORF">PCL_06575</name>
</gene>
<feature type="transmembrane region" description="Helical" evidence="4">
    <location>
        <begin position="637"/>
        <end position="659"/>
    </location>
</feature>
<reference evidence="6 7" key="1">
    <citation type="journal article" date="2016" name="Front. Microbiol.">
        <title>Genome and transcriptome sequences reveal the specific parasitism of the nematophagous Purpureocillium lilacinum 36-1.</title>
        <authorList>
            <person name="Xie J."/>
            <person name="Li S."/>
            <person name="Mo C."/>
            <person name="Xiao X."/>
            <person name="Peng D."/>
            <person name="Wang G."/>
            <person name="Xiao Y."/>
        </authorList>
    </citation>
    <scope>NUCLEOTIDE SEQUENCE [LARGE SCALE GENOMIC DNA]</scope>
    <source>
        <strain evidence="6 7">36-1</strain>
    </source>
</reference>
<organism evidence="6 7">
    <name type="scientific">Purpureocillium lilacinum</name>
    <name type="common">Paecilomyces lilacinus</name>
    <dbReference type="NCBI Taxonomy" id="33203"/>
    <lineage>
        <taxon>Eukaryota</taxon>
        <taxon>Fungi</taxon>
        <taxon>Dikarya</taxon>
        <taxon>Ascomycota</taxon>
        <taxon>Pezizomycotina</taxon>
        <taxon>Sordariomycetes</taxon>
        <taxon>Hypocreomycetidae</taxon>
        <taxon>Hypocreales</taxon>
        <taxon>Ophiocordycipitaceae</taxon>
        <taxon>Purpureocillium</taxon>
    </lineage>
</organism>
<dbReference type="SUPFAM" id="SSF103473">
    <property type="entry name" value="MFS general substrate transporter"/>
    <property type="match status" value="1"/>
</dbReference>
<dbReference type="Gene3D" id="1.20.1250.20">
    <property type="entry name" value="MFS general substrate transporter like domains"/>
    <property type="match status" value="2"/>
</dbReference>